<dbReference type="InterPro" id="IPR014263">
    <property type="entry name" value="Methanolan_biosynth_EpsI"/>
</dbReference>
<keyword evidence="7 8" id="KW-0472">Membrane</keyword>
<dbReference type="InterPro" id="IPR026491">
    <property type="entry name" value="ExosortD_VPLPA"/>
</dbReference>
<keyword evidence="6 8" id="KW-1133">Transmembrane helix</keyword>
<comment type="caution">
    <text evidence="10">The sequence shown here is derived from an EMBL/GenBank/DDBJ whole genome shotgun (WGS) entry which is preliminary data.</text>
</comment>
<evidence type="ECO:0000256" key="2">
    <source>
        <dbReference type="ARBA" id="ARBA00022475"/>
    </source>
</evidence>
<evidence type="ECO:0000259" key="9">
    <source>
        <dbReference type="Pfam" id="PF11984"/>
    </source>
</evidence>
<dbReference type="NCBIfam" id="TIGR02602">
    <property type="entry name" value="8TM_EpsH"/>
    <property type="match status" value="1"/>
</dbReference>
<name>A0A7C1VM89_DESA2</name>
<reference evidence="10" key="1">
    <citation type="journal article" date="2020" name="mSystems">
        <title>Genome- and Community-Level Interaction Insights into Carbon Utilization and Element Cycling Functions of Hydrothermarchaeota in Hydrothermal Sediment.</title>
        <authorList>
            <person name="Zhou Z."/>
            <person name="Liu Y."/>
            <person name="Xu W."/>
            <person name="Pan J."/>
            <person name="Luo Z.H."/>
            <person name="Li M."/>
        </authorList>
    </citation>
    <scope>NUCLEOTIDE SEQUENCE [LARGE SCALE GENOMIC DNA]</scope>
    <source>
        <strain evidence="10">HyVt-389</strain>
    </source>
</reference>
<feature type="domain" description="Methanolan biosynthesis EpsI" evidence="9">
    <location>
        <begin position="292"/>
        <end position="494"/>
    </location>
</feature>
<organism evidence="10">
    <name type="scientific">Desulfofervidus auxilii</name>
    <dbReference type="NCBI Taxonomy" id="1621989"/>
    <lineage>
        <taxon>Bacteria</taxon>
        <taxon>Pseudomonadati</taxon>
        <taxon>Thermodesulfobacteriota</taxon>
        <taxon>Candidatus Desulfofervidia</taxon>
        <taxon>Candidatus Desulfofervidales</taxon>
        <taxon>Candidatus Desulfofervidaceae</taxon>
        <taxon>Candidatus Desulfofervidus</taxon>
    </lineage>
</organism>
<evidence type="ECO:0000256" key="1">
    <source>
        <dbReference type="ARBA" id="ARBA00004651"/>
    </source>
</evidence>
<dbReference type="Pfam" id="PF11984">
    <property type="entry name" value="DUF3485"/>
    <property type="match status" value="1"/>
</dbReference>
<keyword evidence="3" id="KW-0645">Protease</keyword>
<evidence type="ECO:0000256" key="4">
    <source>
        <dbReference type="ARBA" id="ARBA00022692"/>
    </source>
</evidence>
<feature type="transmembrane region" description="Helical" evidence="8">
    <location>
        <begin position="238"/>
        <end position="261"/>
    </location>
</feature>
<protein>
    <submittedName>
        <fullName evidence="10">VPLPA-CTERM-specific exosortase XrtD</fullName>
        <ecNumber evidence="10">3.4.22.-</ecNumber>
    </submittedName>
</protein>
<feature type="transmembrane region" description="Helical" evidence="8">
    <location>
        <begin position="198"/>
        <end position="218"/>
    </location>
</feature>
<feature type="transmembrane region" description="Helical" evidence="8">
    <location>
        <begin position="106"/>
        <end position="123"/>
    </location>
</feature>
<dbReference type="NCBIfam" id="TIGR02914">
    <property type="entry name" value="EpsI_fam"/>
    <property type="match status" value="1"/>
</dbReference>
<evidence type="ECO:0000256" key="8">
    <source>
        <dbReference type="SAM" id="Phobius"/>
    </source>
</evidence>
<dbReference type="GO" id="GO:0005886">
    <property type="term" value="C:plasma membrane"/>
    <property type="evidence" value="ECO:0007669"/>
    <property type="project" value="UniProtKB-SubCell"/>
</dbReference>
<dbReference type="NCBIfam" id="TIGR04152">
    <property type="entry name" value="exosort_VPLPA"/>
    <property type="match status" value="1"/>
</dbReference>
<dbReference type="EMBL" id="DRIH01000063">
    <property type="protein sequence ID" value="HEC67584.1"/>
    <property type="molecule type" value="Genomic_DNA"/>
</dbReference>
<dbReference type="GO" id="GO:0006508">
    <property type="term" value="P:proteolysis"/>
    <property type="evidence" value="ECO:0007669"/>
    <property type="project" value="UniProtKB-KW"/>
</dbReference>
<dbReference type="Pfam" id="PF09721">
    <property type="entry name" value="Exosortase_EpsH"/>
    <property type="match status" value="1"/>
</dbReference>
<keyword evidence="5 10" id="KW-0378">Hydrolase</keyword>
<dbReference type="InterPro" id="IPR013426">
    <property type="entry name" value="EpsH-like"/>
</dbReference>
<dbReference type="EC" id="3.4.22.-" evidence="10"/>
<evidence type="ECO:0000256" key="6">
    <source>
        <dbReference type="ARBA" id="ARBA00022989"/>
    </source>
</evidence>
<comment type="subcellular location">
    <subcellularLocation>
        <location evidence="1">Cell membrane</location>
        <topology evidence="1">Multi-pass membrane protein</topology>
    </subcellularLocation>
</comment>
<feature type="transmembrane region" description="Helical" evidence="8">
    <location>
        <begin position="54"/>
        <end position="73"/>
    </location>
</feature>
<evidence type="ECO:0000256" key="3">
    <source>
        <dbReference type="ARBA" id="ARBA00022670"/>
    </source>
</evidence>
<keyword evidence="2" id="KW-1003">Cell membrane</keyword>
<evidence type="ECO:0000313" key="10">
    <source>
        <dbReference type="EMBL" id="HEC67584.1"/>
    </source>
</evidence>
<feature type="transmembrane region" description="Helical" evidence="8">
    <location>
        <begin position="172"/>
        <end position="191"/>
    </location>
</feature>
<dbReference type="InterPro" id="IPR019127">
    <property type="entry name" value="Exosortase"/>
</dbReference>
<dbReference type="GO" id="GO:0008233">
    <property type="term" value="F:peptidase activity"/>
    <property type="evidence" value="ECO:0007669"/>
    <property type="project" value="UniProtKB-KW"/>
</dbReference>
<evidence type="ECO:0000256" key="5">
    <source>
        <dbReference type="ARBA" id="ARBA00022801"/>
    </source>
</evidence>
<proteinExistence type="predicted"/>
<evidence type="ECO:0000256" key="7">
    <source>
        <dbReference type="ARBA" id="ARBA00023136"/>
    </source>
</evidence>
<dbReference type="NCBIfam" id="TIGR04178">
    <property type="entry name" value="exo_archaeo"/>
    <property type="match status" value="1"/>
</dbReference>
<gene>
    <name evidence="10" type="primary">xrtD</name>
    <name evidence="10" type="ORF">ENI35_02035</name>
</gene>
<dbReference type="AlphaFoldDB" id="A0A7C1VM89"/>
<feature type="transmembrane region" description="Helical" evidence="8">
    <location>
        <begin position="290"/>
        <end position="309"/>
    </location>
</feature>
<keyword evidence="4 8" id="KW-0812">Transmembrane</keyword>
<accession>A0A7C1VM89</accession>
<dbReference type="InterPro" id="IPR026392">
    <property type="entry name" value="Exo/Archaeosortase_dom"/>
</dbReference>
<dbReference type="Proteomes" id="UP000885738">
    <property type="component" value="Unassembled WGS sequence"/>
</dbReference>
<sequence>MICIFILLIYYDALSYMIHVWIHNQDYQHCFLIPLVSLYMIWERREELKNTPVQPSWWGLIPFAFAIFLYFLGEFGAEYLTLQMSFWWVIVALISLNMGKAVFKTVFFPLIFLTLMFPLPAFFHNRLSLNLQLLSSQLGMSFMRLFGIPAFREGNIIDLGVTQLQVVEACSGLRYLFPLMTLGLICAYFFKEKLWKRVLIFCSTIPMAVLFNGLRIGITGILADKISIKVAEGFFHGFSGWVLFMIAFLVLIIEMWILGGFRLQLWRRENKNIKKEVTAGYKIKKISPHYLASVFILGFTFLASHAISYRSEVPALKLFNTFPMKIDSWKGIPQAMGGEFIKALDLSDYVLADYYDTNGNIVNLYVAYYEKQTKGEAIHSPASCLPGTGWQTRFKRILVIPIQHFSDGFPVVQMVMQKGNEKQLVFYWFQQRGRIIVNEYLMKFYLFWDALTKHRTDGALVRLSTPIYKNEDIQEAQKRLVDFTERIVPILDEFIPGKKLS</sequence>